<feature type="transmembrane region" description="Helical" evidence="2">
    <location>
        <begin position="23"/>
        <end position="45"/>
    </location>
</feature>
<name>A0A8D7ZZP9_CULPI</name>
<dbReference type="AlphaFoldDB" id="A0A8D7ZZP9"/>
<feature type="region of interest" description="Disordered" evidence="1">
    <location>
        <begin position="196"/>
        <end position="228"/>
    </location>
</feature>
<evidence type="ECO:0000313" key="3">
    <source>
        <dbReference type="EMBL" id="CAG6445747.1"/>
    </source>
</evidence>
<organism evidence="3">
    <name type="scientific">Culex pipiens</name>
    <name type="common">House mosquito</name>
    <dbReference type="NCBI Taxonomy" id="7175"/>
    <lineage>
        <taxon>Eukaryota</taxon>
        <taxon>Metazoa</taxon>
        <taxon>Ecdysozoa</taxon>
        <taxon>Arthropoda</taxon>
        <taxon>Hexapoda</taxon>
        <taxon>Insecta</taxon>
        <taxon>Pterygota</taxon>
        <taxon>Neoptera</taxon>
        <taxon>Endopterygota</taxon>
        <taxon>Diptera</taxon>
        <taxon>Nematocera</taxon>
        <taxon>Culicoidea</taxon>
        <taxon>Culicidae</taxon>
        <taxon>Culicinae</taxon>
        <taxon>Culicini</taxon>
        <taxon>Culex</taxon>
        <taxon>Culex</taxon>
    </lineage>
</organism>
<evidence type="ECO:0000256" key="2">
    <source>
        <dbReference type="SAM" id="Phobius"/>
    </source>
</evidence>
<keyword evidence="2" id="KW-0812">Transmembrane</keyword>
<reference evidence="3" key="1">
    <citation type="submission" date="2021-05" db="EMBL/GenBank/DDBJ databases">
        <authorList>
            <person name="Alioto T."/>
            <person name="Alioto T."/>
            <person name="Gomez Garrido J."/>
        </authorList>
    </citation>
    <scope>NUCLEOTIDE SEQUENCE</scope>
</reference>
<accession>A0A8D7ZZP9</accession>
<keyword evidence="2" id="KW-1133">Transmembrane helix</keyword>
<sequence>MIKIRRILRVIIGVHFINHLEIIVLPIFTFTQITIFRTVAIIVIVRFRNIRRRRNLPLLHQLLRKRHPHRVSTPSHARVLQDTLQQHTITATINLPIILLLLTLIRRNVAIHVRHLLYVLHRLKRRTQPSRLHVIWIRRSFRRFRLHLHRARRLRNDHLLLLHHRLQHHHLLGRRVRHCLRAGCQNRLRTRHQHLLGSRRRNHNLHDMHRRRNRHRLRRRNHLQRRQR</sequence>
<proteinExistence type="predicted"/>
<evidence type="ECO:0000256" key="1">
    <source>
        <dbReference type="SAM" id="MobiDB-lite"/>
    </source>
</evidence>
<dbReference type="EMBL" id="HBUE01005420">
    <property type="protein sequence ID" value="CAG6445747.1"/>
    <property type="molecule type" value="Transcribed_RNA"/>
</dbReference>
<keyword evidence="2" id="KW-0472">Membrane</keyword>
<protein>
    <submittedName>
        <fullName evidence="3">(northern house mosquito) hypothetical protein</fullName>
    </submittedName>
</protein>